<protein>
    <submittedName>
        <fullName evidence="2">DUF481 domain-containing protein</fullName>
    </submittedName>
</protein>
<dbReference type="EMBL" id="JAIWIU010000087">
    <property type="protein sequence ID" value="MCA2017096.1"/>
    <property type="molecule type" value="Genomic_DNA"/>
</dbReference>
<keyword evidence="1" id="KW-0732">Signal</keyword>
<reference evidence="3" key="1">
    <citation type="submission" date="2023-07" db="EMBL/GenBank/DDBJ databases">
        <title>Molecular identification of indigenous halophilic bacteria isolated from red sea cost, biodegradation of synthetic dyes and assessment of degraded metabolite toxicity.</title>
        <authorList>
            <person name="Chaieb K."/>
            <person name="Altayb H.N."/>
        </authorList>
    </citation>
    <scope>NUCLEOTIDE SEQUENCE [LARGE SCALE GENOMIC DNA]</scope>
    <source>
        <strain evidence="3">K20</strain>
    </source>
</reference>
<evidence type="ECO:0000313" key="3">
    <source>
        <dbReference type="Proteomes" id="UP001199044"/>
    </source>
</evidence>
<dbReference type="Proteomes" id="UP001199044">
    <property type="component" value="Unassembled WGS sequence"/>
</dbReference>
<feature type="chain" id="PRO_5045758196" evidence="1">
    <location>
        <begin position="22"/>
        <end position="250"/>
    </location>
</feature>
<dbReference type="InterPro" id="IPR007433">
    <property type="entry name" value="DUF481"/>
</dbReference>
<proteinExistence type="predicted"/>
<accession>A0ABS7YN35</accession>
<evidence type="ECO:0000256" key="1">
    <source>
        <dbReference type="SAM" id="SignalP"/>
    </source>
</evidence>
<feature type="signal peptide" evidence="1">
    <location>
        <begin position="1"/>
        <end position="21"/>
    </location>
</feature>
<gene>
    <name evidence="2" type="ORF">LDJ79_13300</name>
</gene>
<keyword evidence="3" id="KW-1185">Reference proteome</keyword>
<name>A0ABS7YN35_9VIBR</name>
<sequence>MKVTVLTSALGLLLVASQTIAAETKNKDESKNDLTGSAKLGFIYSKTTSSSTSLNSGIGLKYNTKPYTHEFKGNTYYTNAKDDDDGVNKYSLNYKFSYALEGSYQAYIDNEYKHDQYETYRHVYDVTVGIEKALIDTKTSELNIGGGPGYRYTKRQGSDEDHPNKVEEDVIVNAFINGKTTLSESLSVGGSADVDYGESNTTYTLGGNLTNKLIDNVALVLDSQYIYNTEVAASKSHDEIYSTVSITYDF</sequence>
<comment type="caution">
    <text evidence="2">The sequence shown here is derived from an EMBL/GenBank/DDBJ whole genome shotgun (WGS) entry which is preliminary data.</text>
</comment>
<organism evidence="2 3">
    <name type="scientific">Vibrio tritonius</name>
    <dbReference type="NCBI Taxonomy" id="1435069"/>
    <lineage>
        <taxon>Bacteria</taxon>
        <taxon>Pseudomonadati</taxon>
        <taxon>Pseudomonadota</taxon>
        <taxon>Gammaproteobacteria</taxon>
        <taxon>Vibrionales</taxon>
        <taxon>Vibrionaceae</taxon>
        <taxon>Vibrio</taxon>
    </lineage>
</organism>
<dbReference type="Pfam" id="PF04338">
    <property type="entry name" value="DUF481"/>
    <property type="match status" value="1"/>
</dbReference>
<evidence type="ECO:0000313" key="2">
    <source>
        <dbReference type="EMBL" id="MCA2017096.1"/>
    </source>
</evidence>
<dbReference type="RefSeq" id="WP_225250906.1">
    <property type="nucleotide sequence ID" value="NZ_JAIWIU010000087.1"/>
</dbReference>